<evidence type="ECO:0000256" key="1">
    <source>
        <dbReference type="ARBA" id="ARBA00006249"/>
    </source>
</evidence>
<dbReference type="PANTHER" id="PTHR33938">
    <property type="entry name" value="FERULOYL ESTERASE B-RELATED"/>
    <property type="match status" value="1"/>
</dbReference>
<evidence type="ECO:0000313" key="9">
    <source>
        <dbReference type="EMBL" id="SAM62133.1"/>
    </source>
</evidence>
<evidence type="ECO:0000256" key="3">
    <source>
        <dbReference type="ARBA" id="ARBA00022723"/>
    </source>
</evidence>
<dbReference type="InterPro" id="IPR011118">
    <property type="entry name" value="Tannase/feruloyl_esterase"/>
</dbReference>
<keyword evidence="6" id="KW-0106">Calcium</keyword>
<sequence>MTRNTLPALVMSTITCASAPAFAALDAAHCAALKDSAIADTRIERAEWSDGNIAADDMAAFTGGSVRAQKAGAHCLVEGEHGARTGADGKHYGTRFQLRLPSDWNHRFLFQGGGGVDGFIAPAVGNAPWQQTSATPALIRGYAVVSMDGGHPTPTPDFGADQQARLDFAYQSIGKITTVAKALIQAAYQRAPAHNYFMGCSNGGREALIAAQRYPLEYDGVIAGNPGFRLSRAAIAEVWDTRQLMNIAPKNGKGEKILANALTQQDLDTVSAAVLAQCDAKDGLKDGIINAWENCDYDPAGLDLPQEKIAALKAIFEGAKNSHGEPIYSGWYYDSGINQPNWRAWKLGTAQDGKPNANNIILGSGSLTQYFMTPYNPGFDLEHFDFDRDPAKTYQTGALNDAISTDLSTYRAGGGKLLVITGVSDPVFSAKDQVAWYKTLQQDTADAASFSRLFMVPGMNHCGGGNAYSDFDPLTALEQWHDHNTAPEQLTATHANGKQMPLCAWPKIATYTGGDESKAASYQCR</sequence>
<keyword evidence="4 8" id="KW-0732">Signal</keyword>
<organism evidence="9 10">
    <name type="scientific">Cardiobacterium hominis</name>
    <dbReference type="NCBI Taxonomy" id="2718"/>
    <lineage>
        <taxon>Bacteria</taxon>
        <taxon>Pseudomonadati</taxon>
        <taxon>Pseudomonadota</taxon>
        <taxon>Gammaproteobacteria</taxon>
        <taxon>Cardiobacteriales</taxon>
        <taxon>Cardiobacteriaceae</taxon>
        <taxon>Cardiobacterium</taxon>
    </lineage>
</organism>
<dbReference type="SMR" id="A0A1C3H3L7"/>
<dbReference type="PANTHER" id="PTHR33938:SF15">
    <property type="entry name" value="FERULOYL ESTERASE B-RELATED"/>
    <property type="match status" value="1"/>
</dbReference>
<dbReference type="AlphaFoldDB" id="A0A1C3H3L7"/>
<keyword evidence="3" id="KW-0479">Metal-binding</keyword>
<evidence type="ECO:0000256" key="4">
    <source>
        <dbReference type="ARBA" id="ARBA00022729"/>
    </source>
</evidence>
<feature type="chain" id="PRO_5008674811" evidence="8">
    <location>
        <begin position="24"/>
        <end position="525"/>
    </location>
</feature>
<name>A0A1C3H3L7_9GAMM</name>
<evidence type="ECO:0000313" key="10">
    <source>
        <dbReference type="Proteomes" id="UP000190837"/>
    </source>
</evidence>
<dbReference type="InterPro" id="IPR029058">
    <property type="entry name" value="AB_hydrolase_fold"/>
</dbReference>
<keyword evidence="2" id="KW-0719">Serine esterase</keyword>
<comment type="similarity">
    <text evidence="1">Belongs to the tannase family.</text>
</comment>
<evidence type="ECO:0000256" key="6">
    <source>
        <dbReference type="ARBA" id="ARBA00022837"/>
    </source>
</evidence>
<feature type="signal peptide" evidence="8">
    <location>
        <begin position="1"/>
        <end position="23"/>
    </location>
</feature>
<dbReference type="Gene3D" id="3.40.50.1820">
    <property type="entry name" value="alpha/beta hydrolase"/>
    <property type="match status" value="1"/>
</dbReference>
<proteinExistence type="inferred from homology"/>
<keyword evidence="5" id="KW-0378">Hydrolase</keyword>
<reference evidence="10" key="1">
    <citation type="submission" date="2016-04" db="EMBL/GenBank/DDBJ databases">
        <authorList>
            <person name="Tagini F."/>
        </authorList>
    </citation>
    <scope>NUCLEOTIDE SEQUENCE [LARGE SCALE GENOMIC DNA]</scope>
    <source>
        <strain evidence="10">CHUV0807</strain>
    </source>
</reference>
<protein>
    <submittedName>
        <fullName evidence="9">Chlorogenate esterase</fullName>
    </submittedName>
</protein>
<keyword evidence="7" id="KW-1015">Disulfide bond</keyword>
<dbReference type="EMBL" id="FKLO01000038">
    <property type="protein sequence ID" value="SAM62133.1"/>
    <property type="molecule type" value="Genomic_DNA"/>
</dbReference>
<dbReference type="Proteomes" id="UP000190837">
    <property type="component" value="Unassembled WGS sequence"/>
</dbReference>
<evidence type="ECO:0000256" key="8">
    <source>
        <dbReference type="SAM" id="SignalP"/>
    </source>
</evidence>
<accession>A0A1C3H3L7</accession>
<evidence type="ECO:0000256" key="7">
    <source>
        <dbReference type="ARBA" id="ARBA00023157"/>
    </source>
</evidence>
<dbReference type="SUPFAM" id="SSF53474">
    <property type="entry name" value="alpha/beta-Hydrolases"/>
    <property type="match status" value="1"/>
</dbReference>
<evidence type="ECO:0000256" key="5">
    <source>
        <dbReference type="ARBA" id="ARBA00022801"/>
    </source>
</evidence>
<dbReference type="Pfam" id="PF07519">
    <property type="entry name" value="Tannase"/>
    <property type="match status" value="1"/>
</dbReference>
<dbReference type="RefSeq" id="WP_079540123.1">
    <property type="nucleotide sequence ID" value="NZ_FKLO01000038.1"/>
</dbReference>
<dbReference type="GO" id="GO:0052689">
    <property type="term" value="F:carboxylic ester hydrolase activity"/>
    <property type="evidence" value="ECO:0007669"/>
    <property type="project" value="UniProtKB-KW"/>
</dbReference>
<evidence type="ECO:0000256" key="2">
    <source>
        <dbReference type="ARBA" id="ARBA00022487"/>
    </source>
</evidence>
<gene>
    <name evidence="9" type="ORF">CHUV0807_0978</name>
</gene>
<dbReference type="GO" id="GO:0046872">
    <property type="term" value="F:metal ion binding"/>
    <property type="evidence" value="ECO:0007669"/>
    <property type="project" value="UniProtKB-KW"/>
</dbReference>